<dbReference type="InterPro" id="IPR023296">
    <property type="entry name" value="Glyco_hydro_beta-prop_sf"/>
</dbReference>
<feature type="domain" description="CBM6" evidence="8">
    <location>
        <begin position="402"/>
        <end position="522"/>
    </location>
</feature>
<feature type="site" description="Important for catalytic activity, responsible for pKa modulation of the active site Glu and correct orientation of both the proton donor and substrate" evidence="5">
    <location>
        <position position="236"/>
    </location>
</feature>
<feature type="region of interest" description="Disordered" evidence="7">
    <location>
        <begin position="1"/>
        <end position="23"/>
    </location>
</feature>
<dbReference type="GO" id="GO:0004553">
    <property type="term" value="F:hydrolase activity, hydrolyzing O-glycosyl compounds"/>
    <property type="evidence" value="ECO:0007669"/>
    <property type="project" value="InterPro"/>
</dbReference>
<organism evidence="9 10">
    <name type="scientific">Actinomadura rubrisoli</name>
    <dbReference type="NCBI Taxonomy" id="2530368"/>
    <lineage>
        <taxon>Bacteria</taxon>
        <taxon>Bacillati</taxon>
        <taxon>Actinomycetota</taxon>
        <taxon>Actinomycetes</taxon>
        <taxon>Streptosporangiales</taxon>
        <taxon>Thermomonosporaceae</taxon>
        <taxon>Actinomadura</taxon>
    </lineage>
</organism>
<feature type="active site" description="Proton donor" evidence="4">
    <location>
        <position position="292"/>
    </location>
</feature>
<proteinExistence type="inferred from homology"/>
<keyword evidence="2 6" id="KW-0378">Hydrolase</keyword>
<keyword evidence="3 6" id="KW-0326">Glycosidase</keyword>
<dbReference type="GO" id="GO:0005975">
    <property type="term" value="P:carbohydrate metabolic process"/>
    <property type="evidence" value="ECO:0007669"/>
    <property type="project" value="InterPro"/>
</dbReference>
<dbReference type="PROSITE" id="PS51175">
    <property type="entry name" value="CBM6"/>
    <property type="match status" value="1"/>
</dbReference>
<dbReference type="EMBL" id="SMKU01000132">
    <property type="protein sequence ID" value="TDD81831.1"/>
    <property type="molecule type" value="Genomic_DNA"/>
</dbReference>
<dbReference type="InterPro" id="IPR051795">
    <property type="entry name" value="Glycosyl_Hydrlase_43"/>
</dbReference>
<evidence type="ECO:0000256" key="7">
    <source>
        <dbReference type="SAM" id="MobiDB-lite"/>
    </source>
</evidence>
<protein>
    <submittedName>
        <fullName evidence="9">Glycoside hydrolase</fullName>
    </submittedName>
</protein>
<evidence type="ECO:0000256" key="4">
    <source>
        <dbReference type="PIRSR" id="PIRSR606710-1"/>
    </source>
</evidence>
<feature type="active site" description="Proton acceptor" evidence="4">
    <location>
        <position position="120"/>
    </location>
</feature>
<feature type="region of interest" description="Disordered" evidence="7">
    <location>
        <begin position="78"/>
        <end position="108"/>
    </location>
</feature>
<feature type="compositionally biased region" description="Pro residues" evidence="7">
    <location>
        <begin position="83"/>
        <end position="107"/>
    </location>
</feature>
<dbReference type="SUPFAM" id="SSF49785">
    <property type="entry name" value="Galactose-binding domain-like"/>
    <property type="match status" value="1"/>
</dbReference>
<dbReference type="Pfam" id="PF16990">
    <property type="entry name" value="CBM_35"/>
    <property type="match status" value="1"/>
</dbReference>
<dbReference type="Proteomes" id="UP000294513">
    <property type="component" value="Unassembled WGS sequence"/>
</dbReference>
<evidence type="ECO:0000256" key="5">
    <source>
        <dbReference type="PIRSR" id="PIRSR606710-2"/>
    </source>
</evidence>
<keyword evidence="10" id="KW-1185">Reference proteome</keyword>
<evidence type="ECO:0000256" key="2">
    <source>
        <dbReference type="ARBA" id="ARBA00022801"/>
    </source>
</evidence>
<evidence type="ECO:0000256" key="3">
    <source>
        <dbReference type="ARBA" id="ARBA00023295"/>
    </source>
</evidence>
<dbReference type="Gene3D" id="2.60.120.260">
    <property type="entry name" value="Galactose-binding domain-like"/>
    <property type="match status" value="1"/>
</dbReference>
<dbReference type="SUPFAM" id="SSF75005">
    <property type="entry name" value="Arabinanase/levansucrase/invertase"/>
    <property type="match status" value="1"/>
</dbReference>
<dbReference type="InterPro" id="IPR006710">
    <property type="entry name" value="Glyco_hydro_43"/>
</dbReference>
<dbReference type="GO" id="GO:0030246">
    <property type="term" value="F:carbohydrate binding"/>
    <property type="evidence" value="ECO:0007669"/>
    <property type="project" value="InterPro"/>
</dbReference>
<dbReference type="CDD" id="cd08999">
    <property type="entry name" value="GH43_ABN-like"/>
    <property type="match status" value="1"/>
</dbReference>
<feature type="compositionally biased region" description="Basic and acidic residues" evidence="7">
    <location>
        <begin position="9"/>
        <end position="21"/>
    </location>
</feature>
<dbReference type="AlphaFoldDB" id="A0A4R5B7D9"/>
<dbReference type="PANTHER" id="PTHR42812:SF5">
    <property type="entry name" value="ENDO-ARABINASE"/>
    <property type="match status" value="1"/>
</dbReference>
<name>A0A4R5B7D9_9ACTN</name>
<comment type="similarity">
    <text evidence="1 6">Belongs to the glycosyl hydrolase 43 family.</text>
</comment>
<dbReference type="OrthoDB" id="9758923at2"/>
<accession>A0A4R5B7D9</accession>
<evidence type="ECO:0000256" key="1">
    <source>
        <dbReference type="ARBA" id="ARBA00009865"/>
    </source>
</evidence>
<reference evidence="9 10" key="1">
    <citation type="submission" date="2019-03" db="EMBL/GenBank/DDBJ databases">
        <title>Draft genome sequences of novel Actinobacteria.</title>
        <authorList>
            <person name="Sahin N."/>
            <person name="Ay H."/>
            <person name="Saygin H."/>
        </authorList>
    </citation>
    <scope>NUCLEOTIDE SEQUENCE [LARGE SCALE GENOMIC DNA]</scope>
    <source>
        <strain evidence="9 10">H3C3</strain>
    </source>
</reference>
<dbReference type="Gene3D" id="2.115.10.20">
    <property type="entry name" value="Glycosyl hydrolase domain, family 43"/>
    <property type="match status" value="1"/>
</dbReference>
<sequence>MSSGMIRTDQQRNDPEGDSRIGRRFAAVRRGGIMREMNRWAGGPRVRGPMTPLIAGGAISALVALVVWVAGSCVPGAGAPQARPSPAPVAPLPSPAGSPEPIDPPGYSPVKPVLGASFADPAAIKVAGTYFAYGTNNANATMPVATAPSPTGPWTQAPGDGLARLPEWAAPGWTWAPEVVPPRGGSGPYLLYFSARRKDRDVQCIGTATATSPAGPFVPAEGEPLVCPLDLGGAIDPASYIEADGTRYLLYKSDARKTAAIYLVRLTPDGLGLAGAPKKILSRGGDEPVLVEAPDLVRRGGKYVLLYSAGRYFQSNYQTRYAVASSIEGPYERNARPLQSTEGYGRTVDGPGSADVLSDDTGDYLLFHGILKYGGGSAVNRGMYVTPLGWDGARPAVRGVPVRYEAERGRLNGCASELKRPMASGAKAVGPFDRDGCRVEISVFAPAAGHYSVRTQYANRSGAESHLELSANGAAAARVRLRATGGADWTSTTAQVRLSAGWNTLGLRRLEGRGQIDYVELR</sequence>
<evidence type="ECO:0000313" key="9">
    <source>
        <dbReference type="EMBL" id="TDD81831.1"/>
    </source>
</evidence>
<dbReference type="Pfam" id="PF04616">
    <property type="entry name" value="Glyco_hydro_43"/>
    <property type="match status" value="1"/>
</dbReference>
<evidence type="ECO:0000259" key="8">
    <source>
        <dbReference type="PROSITE" id="PS51175"/>
    </source>
</evidence>
<dbReference type="PANTHER" id="PTHR42812">
    <property type="entry name" value="BETA-XYLOSIDASE"/>
    <property type="match status" value="1"/>
</dbReference>
<dbReference type="InterPro" id="IPR008979">
    <property type="entry name" value="Galactose-bd-like_sf"/>
</dbReference>
<evidence type="ECO:0000256" key="6">
    <source>
        <dbReference type="RuleBase" id="RU361187"/>
    </source>
</evidence>
<comment type="caution">
    <text evidence="9">The sequence shown here is derived from an EMBL/GenBank/DDBJ whole genome shotgun (WGS) entry which is preliminary data.</text>
</comment>
<gene>
    <name evidence="9" type="ORF">E1298_23625</name>
</gene>
<evidence type="ECO:0000313" key="10">
    <source>
        <dbReference type="Proteomes" id="UP000294513"/>
    </source>
</evidence>
<dbReference type="InterPro" id="IPR005084">
    <property type="entry name" value="CBM6"/>
</dbReference>